<dbReference type="GO" id="GO:0009379">
    <property type="term" value="C:Holliday junction helicase complex"/>
    <property type="evidence" value="ECO:0007669"/>
    <property type="project" value="InterPro"/>
</dbReference>
<dbReference type="RefSeq" id="WP_161262974.1">
    <property type="nucleotide sequence ID" value="NZ_JAFBDC010000015.1"/>
</dbReference>
<comment type="subcellular location">
    <subcellularLocation>
        <location evidence="6">Cytoplasm</location>
    </subcellularLocation>
</comment>
<accession>A0A845LHC1</accession>
<dbReference type="GO" id="GO:0005737">
    <property type="term" value="C:cytoplasm"/>
    <property type="evidence" value="ECO:0007669"/>
    <property type="project" value="UniProtKB-SubCell"/>
</dbReference>
<comment type="subunit">
    <text evidence="6">Homotetramer. Forms an RuvA(8)-RuvB(12)-Holliday junction (HJ) complex. HJ DNA is sandwiched between 2 RuvA tetramers; dsDNA enters through RuvA and exits via RuvB. An RuvB hexamer assembles on each DNA strand where it exits the tetramer. Each RuvB hexamer is contacted by two RuvA subunits (via domain III) on 2 adjacent RuvB subunits; this complex drives branch migration. In the full resolvosome a probable DNA-RuvA(4)-RuvB(12)-RuvC(2) complex forms which resolves the HJ.</text>
</comment>
<dbReference type="CDD" id="cd14332">
    <property type="entry name" value="UBA_RuvA_C"/>
    <property type="match status" value="1"/>
</dbReference>
<dbReference type="Pfam" id="PF07499">
    <property type="entry name" value="RuvA_C"/>
    <property type="match status" value="1"/>
</dbReference>
<keyword evidence="2 6" id="KW-0227">DNA damage</keyword>
<dbReference type="GO" id="GO:0005524">
    <property type="term" value="F:ATP binding"/>
    <property type="evidence" value="ECO:0007669"/>
    <property type="project" value="InterPro"/>
</dbReference>
<dbReference type="OrthoDB" id="5293449at2"/>
<comment type="domain">
    <text evidence="6">Has three domains with a flexible linker between the domains II and III and assumes an 'L' shape. Domain III is highly mobile and contacts RuvB.</text>
</comment>
<evidence type="ECO:0000256" key="3">
    <source>
        <dbReference type="ARBA" id="ARBA00023125"/>
    </source>
</evidence>
<evidence type="ECO:0000259" key="8">
    <source>
        <dbReference type="SMART" id="SM00278"/>
    </source>
</evidence>
<keyword evidence="9" id="KW-0378">Hydrolase</keyword>
<feature type="compositionally biased region" description="Basic and acidic residues" evidence="7">
    <location>
        <begin position="186"/>
        <end position="198"/>
    </location>
</feature>
<feature type="region of interest" description="Domain I" evidence="6">
    <location>
        <begin position="1"/>
        <end position="64"/>
    </location>
</feature>
<dbReference type="GO" id="GO:0009378">
    <property type="term" value="F:four-way junction helicase activity"/>
    <property type="evidence" value="ECO:0007669"/>
    <property type="project" value="InterPro"/>
</dbReference>
<feature type="region of interest" description="Disordered" evidence="7">
    <location>
        <begin position="167"/>
        <end position="213"/>
    </location>
</feature>
<dbReference type="InterPro" id="IPR011114">
    <property type="entry name" value="RuvA_C"/>
</dbReference>
<comment type="caution">
    <text evidence="9">The sequence shown here is derived from an EMBL/GenBank/DDBJ whole genome shotgun (WGS) entry which is preliminary data.</text>
</comment>
<dbReference type="InterPro" id="IPR013849">
    <property type="entry name" value="DNA_helicase_Holl-junc_RuvA_I"/>
</dbReference>
<dbReference type="Proteomes" id="UP000471031">
    <property type="component" value="Unassembled WGS sequence"/>
</dbReference>
<dbReference type="EMBL" id="WXEX01000015">
    <property type="protein sequence ID" value="MZP44410.1"/>
    <property type="molecule type" value="Genomic_DNA"/>
</dbReference>
<dbReference type="AlphaFoldDB" id="A0A845LHC1"/>
<evidence type="ECO:0000256" key="2">
    <source>
        <dbReference type="ARBA" id="ARBA00022763"/>
    </source>
</evidence>
<dbReference type="SMART" id="SM00278">
    <property type="entry name" value="HhH1"/>
    <property type="match status" value="2"/>
</dbReference>
<comment type="function">
    <text evidence="6">The RuvA-RuvB-RuvC complex processes Holliday junction (HJ) DNA during genetic recombination and DNA repair, while the RuvA-RuvB complex plays an important role in the rescue of blocked DNA replication forks via replication fork reversal (RFR). RuvA specifically binds to HJ cruciform DNA, conferring on it an open structure. The RuvB hexamer acts as an ATP-dependent pump, pulling dsDNA into and through the RuvAB complex. HJ branch migration allows RuvC to scan DNA until it finds its consensus sequence, where it cleaves and resolves the cruciform DNA.</text>
</comment>
<feature type="domain" description="Helix-hairpin-helix DNA-binding motif class 1" evidence="8">
    <location>
        <begin position="108"/>
        <end position="127"/>
    </location>
</feature>
<name>A0A845LHC1_HELGE</name>
<protein>
    <recommendedName>
        <fullName evidence="6">Holliday junction branch migration complex subunit RuvA</fullName>
    </recommendedName>
</protein>
<evidence type="ECO:0000256" key="4">
    <source>
        <dbReference type="ARBA" id="ARBA00023172"/>
    </source>
</evidence>
<keyword evidence="4 6" id="KW-0233">DNA recombination</keyword>
<dbReference type="InterPro" id="IPR010994">
    <property type="entry name" value="RuvA_2-like"/>
</dbReference>
<dbReference type="Pfam" id="PF14520">
    <property type="entry name" value="HHH_5"/>
    <property type="match status" value="1"/>
</dbReference>
<reference evidence="9 10" key="1">
    <citation type="submission" date="2020-01" db="EMBL/GenBank/DDBJ databases">
        <title>Whole genome sequence of Heliobacterium gestii DSM 11169.</title>
        <authorList>
            <person name="Kyndt J.A."/>
            <person name="Meyer T.E."/>
        </authorList>
    </citation>
    <scope>NUCLEOTIDE SEQUENCE [LARGE SCALE GENOMIC DNA]</scope>
    <source>
        <strain evidence="9 10">DSM 11169</strain>
    </source>
</reference>
<comment type="caution">
    <text evidence="6">Lacks conserved residue(s) required for the propagation of feature annotation.</text>
</comment>
<dbReference type="NCBIfam" id="TIGR00084">
    <property type="entry name" value="ruvA"/>
    <property type="match status" value="1"/>
</dbReference>
<dbReference type="Gene3D" id="2.40.50.140">
    <property type="entry name" value="Nucleic acid-binding proteins"/>
    <property type="match status" value="1"/>
</dbReference>
<dbReference type="Pfam" id="PF01330">
    <property type="entry name" value="RuvA_N"/>
    <property type="match status" value="1"/>
</dbReference>
<dbReference type="GO" id="GO:0048476">
    <property type="term" value="C:Holliday junction resolvase complex"/>
    <property type="evidence" value="ECO:0007669"/>
    <property type="project" value="UniProtKB-UniRule"/>
</dbReference>
<evidence type="ECO:0000313" key="10">
    <source>
        <dbReference type="Proteomes" id="UP000471031"/>
    </source>
</evidence>
<dbReference type="SUPFAM" id="SSF50249">
    <property type="entry name" value="Nucleic acid-binding proteins"/>
    <property type="match status" value="1"/>
</dbReference>
<dbReference type="GO" id="GO:0016787">
    <property type="term" value="F:hydrolase activity"/>
    <property type="evidence" value="ECO:0007669"/>
    <property type="project" value="UniProtKB-KW"/>
</dbReference>
<evidence type="ECO:0000256" key="6">
    <source>
        <dbReference type="HAMAP-Rule" id="MF_00031"/>
    </source>
</evidence>
<keyword evidence="5 6" id="KW-0234">DNA repair</keyword>
<evidence type="ECO:0000313" key="9">
    <source>
        <dbReference type="EMBL" id="MZP44410.1"/>
    </source>
</evidence>
<evidence type="ECO:0000256" key="1">
    <source>
        <dbReference type="ARBA" id="ARBA00022490"/>
    </source>
</evidence>
<dbReference type="SUPFAM" id="SSF47781">
    <property type="entry name" value="RuvA domain 2-like"/>
    <property type="match status" value="1"/>
</dbReference>
<dbReference type="InterPro" id="IPR000085">
    <property type="entry name" value="RuvA"/>
</dbReference>
<keyword evidence="10" id="KW-1185">Reference proteome</keyword>
<feature type="domain" description="Helix-hairpin-helix DNA-binding motif class 1" evidence="8">
    <location>
        <begin position="73"/>
        <end position="92"/>
    </location>
</feature>
<dbReference type="InterPro" id="IPR012340">
    <property type="entry name" value="NA-bd_OB-fold"/>
</dbReference>
<evidence type="ECO:0000256" key="7">
    <source>
        <dbReference type="SAM" id="MobiDB-lite"/>
    </source>
</evidence>
<dbReference type="Gene3D" id="1.10.150.20">
    <property type="entry name" value="5' to 3' exonuclease, C-terminal subdomain"/>
    <property type="match status" value="1"/>
</dbReference>
<dbReference type="HAMAP" id="MF_00031">
    <property type="entry name" value="DNA_HJ_migration_RuvA"/>
    <property type="match status" value="1"/>
</dbReference>
<sequence>MIAFLRGRLAGVGDDCLLVDVSGVGYRVFVPATMLASLPRVGREVLIHTYYHTREDQVSLFGFIKEEDLEFFRLLLEVSGVGPKVGLGILSAYSAMEVQRAIIAEDVLALTRIPGIGRKTAQRLVIELRDKLLKQGLRVVPVLGLAQPVGLSSDNSENDLPQEDTLAQTRLSPDPSPGNDAQGEAATKDESQDRHSPEPAEQPARRRKKATAVDAGRMWKTLPRDEAFSALQVLGYSANEARDALVDAAAHVSPDGDVEAWIKGALRFLGSQ</sequence>
<dbReference type="InterPro" id="IPR003583">
    <property type="entry name" value="Hlx-hairpin-Hlx_DNA-bd_motif"/>
</dbReference>
<gene>
    <name evidence="6 9" type="primary">ruvA</name>
    <name evidence="9" type="ORF">GTO89_15365</name>
</gene>
<organism evidence="9 10">
    <name type="scientific">Heliomicrobium gestii</name>
    <name type="common">Heliobacterium gestii</name>
    <dbReference type="NCBI Taxonomy" id="2699"/>
    <lineage>
        <taxon>Bacteria</taxon>
        <taxon>Bacillati</taxon>
        <taxon>Bacillota</taxon>
        <taxon>Clostridia</taxon>
        <taxon>Eubacteriales</taxon>
        <taxon>Heliobacteriaceae</taxon>
        <taxon>Heliomicrobium</taxon>
    </lineage>
</organism>
<dbReference type="Gene3D" id="1.10.8.10">
    <property type="entry name" value="DNA helicase RuvA subunit, C-terminal domain"/>
    <property type="match status" value="1"/>
</dbReference>
<dbReference type="GO" id="GO:0006281">
    <property type="term" value="P:DNA repair"/>
    <property type="evidence" value="ECO:0007669"/>
    <property type="project" value="UniProtKB-UniRule"/>
</dbReference>
<keyword evidence="3 6" id="KW-0238">DNA-binding</keyword>
<feature type="region of interest" description="Domain III" evidence="6">
    <location>
        <begin position="211"/>
        <end position="272"/>
    </location>
</feature>
<dbReference type="SUPFAM" id="SSF46929">
    <property type="entry name" value="DNA helicase RuvA subunit, C-terminal domain"/>
    <property type="match status" value="1"/>
</dbReference>
<dbReference type="GO" id="GO:0000400">
    <property type="term" value="F:four-way junction DNA binding"/>
    <property type="evidence" value="ECO:0007669"/>
    <property type="project" value="UniProtKB-UniRule"/>
</dbReference>
<proteinExistence type="inferred from homology"/>
<dbReference type="InterPro" id="IPR036267">
    <property type="entry name" value="RuvA_C_sf"/>
</dbReference>
<keyword evidence="1 6" id="KW-0963">Cytoplasm</keyword>
<evidence type="ECO:0000256" key="5">
    <source>
        <dbReference type="ARBA" id="ARBA00023204"/>
    </source>
</evidence>
<comment type="similarity">
    <text evidence="6">Belongs to the RuvA family.</text>
</comment>
<dbReference type="GO" id="GO:0006310">
    <property type="term" value="P:DNA recombination"/>
    <property type="evidence" value="ECO:0007669"/>
    <property type="project" value="UniProtKB-UniRule"/>
</dbReference>